<dbReference type="Proteomes" id="UP000095256">
    <property type="component" value="Unassembled WGS sequence"/>
</dbReference>
<evidence type="ECO:0000313" key="1">
    <source>
        <dbReference type="EMBL" id="OEH81503.1"/>
    </source>
</evidence>
<keyword evidence="2" id="KW-1185">Reference proteome</keyword>
<dbReference type="EMBL" id="MIEK01000045">
    <property type="protein sequence ID" value="OEH81503.1"/>
    <property type="molecule type" value="Genomic_DNA"/>
</dbReference>
<proteinExistence type="predicted"/>
<evidence type="ECO:0008006" key="3">
    <source>
        <dbReference type="Google" id="ProtNLM"/>
    </source>
</evidence>
<dbReference type="NCBIfam" id="TIGR04197">
    <property type="entry name" value="T7SS_SACOL2603"/>
    <property type="match status" value="1"/>
</dbReference>
<organism evidence="1 2">
    <name type="scientific">Enterococcus rivorum</name>
    <dbReference type="NCBI Taxonomy" id="762845"/>
    <lineage>
        <taxon>Bacteria</taxon>
        <taxon>Bacillati</taxon>
        <taxon>Bacillota</taxon>
        <taxon>Bacilli</taxon>
        <taxon>Lactobacillales</taxon>
        <taxon>Enterococcaceae</taxon>
        <taxon>Enterococcus</taxon>
    </lineage>
</organism>
<dbReference type="InterPro" id="IPR021477">
    <property type="entry name" value="TVIIS_effector_SACOL2603_fam"/>
</dbReference>
<dbReference type="RefSeq" id="WP_069699556.1">
    <property type="nucleotide sequence ID" value="NZ_JAGGMA010000027.1"/>
</dbReference>
<dbReference type="AlphaFoldDB" id="A0A1E5KUF8"/>
<dbReference type="OrthoDB" id="2186745at2"/>
<gene>
    <name evidence="1" type="ORF">BCR26_04480</name>
</gene>
<evidence type="ECO:0000313" key="2">
    <source>
        <dbReference type="Proteomes" id="UP000095256"/>
    </source>
</evidence>
<protein>
    <recommendedName>
        <fullName evidence="3">Type VII secretion effector</fullName>
    </recommendedName>
</protein>
<reference evidence="1 2" key="1">
    <citation type="submission" date="2016-09" db="EMBL/GenBank/DDBJ databases">
        <authorList>
            <person name="Capua I."/>
            <person name="De Benedictis P."/>
            <person name="Joannis T."/>
            <person name="Lombin L.H."/>
            <person name="Cattoli G."/>
        </authorList>
    </citation>
    <scope>NUCLEOTIDE SEQUENCE [LARGE SCALE GENOMIC DNA]</scope>
    <source>
        <strain evidence="1 2">LMG 25899</strain>
    </source>
</reference>
<sequence>MAGIKSNSGVAQSVASAIATSLGSINQRGTILTDNQTTVAGNTSAQQAITQLTSFNTSLVQAVAQASNNIRSVASEFEGLDQKIAQTVQQLPR</sequence>
<accession>A0A1E5KUF8</accession>
<name>A0A1E5KUF8_9ENTE</name>
<dbReference type="STRING" id="762845.BCR26_04480"/>
<comment type="caution">
    <text evidence="1">The sequence shown here is derived from an EMBL/GenBank/DDBJ whole genome shotgun (WGS) entry which is preliminary data.</text>
</comment>